<dbReference type="SUPFAM" id="SSF50800">
    <property type="entry name" value="PK beta-barrel domain-like"/>
    <property type="match status" value="1"/>
</dbReference>
<evidence type="ECO:0000313" key="3">
    <source>
        <dbReference type="Proteomes" id="UP000186601"/>
    </source>
</evidence>
<protein>
    <recommendedName>
        <fullName evidence="1">MOSC domain-containing protein</fullName>
    </recommendedName>
</protein>
<dbReference type="PANTHER" id="PTHR14237:SF19">
    <property type="entry name" value="MITOCHONDRIAL AMIDOXIME REDUCING COMPONENT 1"/>
    <property type="match status" value="1"/>
</dbReference>
<evidence type="ECO:0000259" key="1">
    <source>
        <dbReference type="PROSITE" id="PS51340"/>
    </source>
</evidence>
<keyword evidence="3" id="KW-1185">Reference proteome</keyword>
<dbReference type="Proteomes" id="UP000186601">
    <property type="component" value="Unassembled WGS sequence"/>
</dbReference>
<sequence>MDSTANPSIWLLTAVALLFSAVFVVKSKYWLFGTILSVSTLDTEDVVPDSYAFRQQEVAAKIGKVYVTKILVHPIKSCRGTAVSECRYTPIGLENDRKWCIIETNTHNVVTAREVPKMVLVHPQLQYDAHSPYGGNLVISVPFDSGTVEFCVPINPTPEMLSDWPIVEDCHMWGAKIDGYVCQALPPSSASPSEILSEYMGRHVFLIMKGPTLRPCPPSLAFPGLKANTDFQDGYPLLFASEESLEEVDKAIRKAAHVGPGEPGKVGAMDQERWKRGKIEMERFRPNIVVKGAGIPFAEDMWQTVAIGPTDGQPKEWKTFTLVSKCARCLLPNVDTKSGVRDAAVPYKVLMKFRTGVDPANLTKPCFGCNGVPAGDGVIRVGDIVAVKEWASADY</sequence>
<dbReference type="SUPFAM" id="SSF141673">
    <property type="entry name" value="MOSC N-terminal domain-like"/>
    <property type="match status" value="1"/>
</dbReference>
<dbReference type="InterPro" id="IPR011037">
    <property type="entry name" value="Pyrv_Knase-like_insert_dom_sf"/>
</dbReference>
<dbReference type="EMBL" id="MLYV02000256">
    <property type="protein sequence ID" value="PSS29761.1"/>
    <property type="molecule type" value="Genomic_DNA"/>
</dbReference>
<feature type="domain" description="MOSC" evidence="1">
    <location>
        <begin position="211"/>
        <end position="388"/>
    </location>
</feature>
<name>A0A2R6RIB3_9APHY</name>
<dbReference type="PANTHER" id="PTHR14237">
    <property type="entry name" value="MOLYBDOPTERIN COFACTOR SULFURASE MOSC"/>
    <property type="match status" value="1"/>
</dbReference>
<accession>A0A2R6RIB3</accession>
<dbReference type="InterPro" id="IPR005302">
    <property type="entry name" value="MoCF_Sase_C"/>
</dbReference>
<dbReference type="PROSITE" id="PS51340">
    <property type="entry name" value="MOSC"/>
    <property type="match status" value="1"/>
</dbReference>
<organism evidence="2 3">
    <name type="scientific">Hermanssonia centrifuga</name>
    <dbReference type="NCBI Taxonomy" id="98765"/>
    <lineage>
        <taxon>Eukaryota</taxon>
        <taxon>Fungi</taxon>
        <taxon>Dikarya</taxon>
        <taxon>Basidiomycota</taxon>
        <taxon>Agaricomycotina</taxon>
        <taxon>Agaricomycetes</taxon>
        <taxon>Polyporales</taxon>
        <taxon>Meruliaceae</taxon>
        <taxon>Hermanssonia</taxon>
    </lineage>
</organism>
<dbReference type="Pfam" id="PF03476">
    <property type="entry name" value="MOSC_N"/>
    <property type="match status" value="1"/>
</dbReference>
<dbReference type="OrthoDB" id="17255at2759"/>
<dbReference type="Pfam" id="PF03473">
    <property type="entry name" value="MOSC"/>
    <property type="match status" value="1"/>
</dbReference>
<dbReference type="AlphaFoldDB" id="A0A2R6RIB3"/>
<reference evidence="2 3" key="1">
    <citation type="submission" date="2018-02" db="EMBL/GenBank/DDBJ databases">
        <title>Genome sequence of the basidiomycete white-rot fungus Phlebia centrifuga.</title>
        <authorList>
            <person name="Granchi Z."/>
            <person name="Peng M."/>
            <person name="de Vries R.P."/>
            <person name="Hilden K."/>
            <person name="Makela M.R."/>
            <person name="Grigoriev I."/>
            <person name="Riley R."/>
        </authorList>
    </citation>
    <scope>NUCLEOTIDE SEQUENCE [LARGE SCALE GENOMIC DNA]</scope>
    <source>
        <strain evidence="2 3">FBCC195</strain>
    </source>
</reference>
<gene>
    <name evidence="2" type="ORF">PHLCEN_2v2909</name>
</gene>
<comment type="caution">
    <text evidence="2">The sequence shown here is derived from an EMBL/GenBank/DDBJ whole genome shotgun (WGS) entry which is preliminary data.</text>
</comment>
<dbReference type="GO" id="GO:0030170">
    <property type="term" value="F:pyridoxal phosphate binding"/>
    <property type="evidence" value="ECO:0007669"/>
    <property type="project" value="InterPro"/>
</dbReference>
<proteinExistence type="predicted"/>
<dbReference type="STRING" id="98765.A0A2R6RIB3"/>
<dbReference type="GO" id="GO:0003824">
    <property type="term" value="F:catalytic activity"/>
    <property type="evidence" value="ECO:0007669"/>
    <property type="project" value="InterPro"/>
</dbReference>
<dbReference type="GO" id="GO:0030151">
    <property type="term" value="F:molybdenum ion binding"/>
    <property type="evidence" value="ECO:0007669"/>
    <property type="project" value="InterPro"/>
</dbReference>
<evidence type="ECO:0000313" key="2">
    <source>
        <dbReference type="EMBL" id="PSS29761.1"/>
    </source>
</evidence>
<dbReference type="InterPro" id="IPR005303">
    <property type="entry name" value="MOCOS_middle"/>
</dbReference>